<keyword evidence="10" id="KW-1185">Reference proteome</keyword>
<dbReference type="RefSeq" id="WP_072696867.1">
    <property type="nucleotide sequence ID" value="NZ_FRDI01000004.1"/>
</dbReference>
<dbReference type="HAMAP" id="MF_01445">
    <property type="entry name" value="TsaD"/>
    <property type="match status" value="1"/>
</dbReference>
<comment type="function">
    <text evidence="7">Required for the formation of a threonylcarbamoyl group on adenosine at position 37 (t(6)A37) in tRNAs that read codons beginning with adenine. Is involved in the transfer of the threonylcarbamoyl moiety of threonylcarbamoyl-AMP (TC-AMP) to the N6 group of A37, together with TsaE and TsaB. TsaD likely plays a direct catalytic role in this reaction.</text>
</comment>
<accession>A0A1M7SRL9</accession>
<feature type="binding site" evidence="7">
    <location>
        <position position="309"/>
    </location>
    <ligand>
        <name>substrate</name>
    </ligand>
</feature>
<dbReference type="GO" id="GO:0005737">
    <property type="term" value="C:cytoplasm"/>
    <property type="evidence" value="ECO:0007669"/>
    <property type="project" value="UniProtKB-SubCell"/>
</dbReference>
<dbReference type="PRINTS" id="PR00789">
    <property type="entry name" value="OSIALOPTASE"/>
</dbReference>
<dbReference type="PANTHER" id="PTHR11735:SF6">
    <property type="entry name" value="TRNA N6-ADENOSINE THREONYLCARBAMOYLTRANSFERASE, MITOCHONDRIAL"/>
    <property type="match status" value="1"/>
</dbReference>
<evidence type="ECO:0000256" key="2">
    <source>
        <dbReference type="ARBA" id="ARBA00022694"/>
    </source>
</evidence>
<evidence type="ECO:0000313" key="9">
    <source>
        <dbReference type="EMBL" id="SHN61058.1"/>
    </source>
</evidence>
<evidence type="ECO:0000256" key="5">
    <source>
        <dbReference type="ARBA" id="ARBA00023315"/>
    </source>
</evidence>
<dbReference type="SUPFAM" id="SSF53067">
    <property type="entry name" value="Actin-like ATPase domain"/>
    <property type="match status" value="2"/>
</dbReference>
<evidence type="ECO:0000256" key="1">
    <source>
        <dbReference type="ARBA" id="ARBA00022679"/>
    </source>
</evidence>
<dbReference type="EC" id="2.3.1.234" evidence="7"/>
<comment type="catalytic activity">
    <reaction evidence="6 7">
        <text>L-threonylcarbamoyladenylate + adenosine(37) in tRNA = N(6)-L-threonylcarbamoyladenosine(37) in tRNA + AMP + H(+)</text>
        <dbReference type="Rhea" id="RHEA:37059"/>
        <dbReference type="Rhea" id="RHEA-COMP:10162"/>
        <dbReference type="Rhea" id="RHEA-COMP:10163"/>
        <dbReference type="ChEBI" id="CHEBI:15378"/>
        <dbReference type="ChEBI" id="CHEBI:73682"/>
        <dbReference type="ChEBI" id="CHEBI:74411"/>
        <dbReference type="ChEBI" id="CHEBI:74418"/>
        <dbReference type="ChEBI" id="CHEBI:456215"/>
        <dbReference type="EC" id="2.3.1.234"/>
    </reaction>
</comment>
<comment type="similarity">
    <text evidence="7">Belongs to the KAE1 / TsaD family.</text>
</comment>
<keyword evidence="3 7" id="KW-0479">Metal-binding</keyword>
<proteinExistence type="inferred from homology"/>
<evidence type="ECO:0000256" key="3">
    <source>
        <dbReference type="ARBA" id="ARBA00022723"/>
    </source>
</evidence>
<feature type="binding site" evidence="7">
    <location>
        <position position="133"/>
    </location>
    <ligand>
        <name>Fe cation</name>
        <dbReference type="ChEBI" id="CHEBI:24875"/>
    </ligand>
</feature>
<evidence type="ECO:0000256" key="6">
    <source>
        <dbReference type="ARBA" id="ARBA00048117"/>
    </source>
</evidence>
<dbReference type="InterPro" id="IPR017861">
    <property type="entry name" value="KAE1/TsaD"/>
</dbReference>
<dbReference type="InterPro" id="IPR043129">
    <property type="entry name" value="ATPase_NBD"/>
</dbReference>
<dbReference type="Gene3D" id="3.30.420.40">
    <property type="match status" value="2"/>
</dbReference>
<dbReference type="GO" id="GO:0005506">
    <property type="term" value="F:iron ion binding"/>
    <property type="evidence" value="ECO:0007669"/>
    <property type="project" value="UniProtKB-UniRule"/>
</dbReference>
<keyword evidence="7" id="KW-0963">Cytoplasm</keyword>
<protein>
    <recommendedName>
        <fullName evidence="7">tRNA N6-adenosine threonylcarbamoyltransferase</fullName>
        <ecNumber evidence="7">2.3.1.234</ecNumber>
    </recommendedName>
    <alternativeName>
        <fullName evidence="7">N6-L-threonylcarbamoyladenine synthase</fullName>
        <shortName evidence="7">t(6)A synthase</shortName>
    </alternativeName>
    <alternativeName>
        <fullName evidence="7">t(6)A37 threonylcarbamoyladenosine biosynthesis protein TsaD</fullName>
    </alternativeName>
    <alternativeName>
        <fullName evidence="7">tRNA threonylcarbamoyladenosine biosynthesis protein TsaD</fullName>
    </alternativeName>
</protein>
<sequence length="376" mass="40823">MLCLGIESSCDETALALYQGDIDKSLLEKDLKSEKISYREFPQGKLIGSVLASQAELHALFGGVVPELASREHYRLIGKLYDKLLYDTGVKSQDIDLISVARGPGLLGALLIGMAFAKALALGTNAKLIGVNHLEAHLLACGLEQKLIFPALGLLVSGGHTHIYRMNSPREFILLGKTLDDAAGEAFDKVSKLLNLPYPGGKWLDSLGQRGEIIPKLLPLPYLNNDNLNFSFSGLKTAVSMYISKNPQLLTLSLEQEQLNTDNIELNNLAASFNHAVATTVTEKLKRALLKEKKGEIKAVYLAGGVAANSFVRKYLLNFTNEFKLPLLIPSLKLCTDNAAMVAYTGWLLGGLGLHHSLSLNAVPKGQNIPDDYLIA</sequence>
<comment type="subcellular location">
    <subcellularLocation>
        <location evidence="7">Cytoplasm</location>
    </subcellularLocation>
</comment>
<evidence type="ECO:0000259" key="8">
    <source>
        <dbReference type="Pfam" id="PF00814"/>
    </source>
</evidence>
<organism evidence="9 10">
    <name type="scientific">Desulfovibrio litoralis DSM 11393</name>
    <dbReference type="NCBI Taxonomy" id="1121455"/>
    <lineage>
        <taxon>Bacteria</taxon>
        <taxon>Pseudomonadati</taxon>
        <taxon>Thermodesulfobacteriota</taxon>
        <taxon>Desulfovibrionia</taxon>
        <taxon>Desulfovibrionales</taxon>
        <taxon>Desulfovibrionaceae</taxon>
        <taxon>Desulfovibrio</taxon>
    </lineage>
</organism>
<dbReference type="OrthoDB" id="9806197at2"/>
<feature type="binding site" evidence="7">
    <location>
        <position position="337"/>
    </location>
    <ligand>
        <name>Fe cation</name>
        <dbReference type="ChEBI" id="CHEBI:24875"/>
    </ligand>
</feature>
<feature type="domain" description="Gcp-like" evidence="8">
    <location>
        <begin position="46"/>
        <end position="344"/>
    </location>
</feature>
<keyword evidence="2 7" id="KW-0819">tRNA processing</keyword>
<dbReference type="GO" id="GO:0061711">
    <property type="term" value="F:tRNA N(6)-L-threonylcarbamoyladenine synthase activity"/>
    <property type="evidence" value="ECO:0007669"/>
    <property type="project" value="UniProtKB-EC"/>
</dbReference>
<dbReference type="InterPro" id="IPR000905">
    <property type="entry name" value="Gcp-like_dom"/>
</dbReference>
<dbReference type="NCBIfam" id="TIGR03723">
    <property type="entry name" value="T6A_TsaD_YgjD"/>
    <property type="match status" value="1"/>
</dbReference>
<dbReference type="PANTHER" id="PTHR11735">
    <property type="entry name" value="TRNA N6-ADENOSINE THREONYLCARBAMOYLTRANSFERASE"/>
    <property type="match status" value="1"/>
</dbReference>
<reference evidence="9 10" key="1">
    <citation type="submission" date="2016-12" db="EMBL/GenBank/DDBJ databases">
        <authorList>
            <person name="Song W.-J."/>
            <person name="Kurnit D.M."/>
        </authorList>
    </citation>
    <scope>NUCLEOTIDE SEQUENCE [LARGE SCALE GENOMIC DNA]</scope>
    <source>
        <strain evidence="9 10">DSM 11393</strain>
    </source>
</reference>
<gene>
    <name evidence="7" type="primary">tsaD</name>
    <name evidence="9" type="ORF">SAMN02745728_01185</name>
</gene>
<feature type="binding site" evidence="7">
    <location>
        <position position="201"/>
    </location>
    <ligand>
        <name>substrate</name>
    </ligand>
</feature>
<dbReference type="NCBIfam" id="TIGR00329">
    <property type="entry name" value="gcp_kae1"/>
    <property type="match status" value="1"/>
</dbReference>
<evidence type="ECO:0000313" key="10">
    <source>
        <dbReference type="Proteomes" id="UP000186469"/>
    </source>
</evidence>
<feature type="binding site" evidence="7">
    <location>
        <position position="205"/>
    </location>
    <ligand>
        <name>substrate</name>
    </ligand>
</feature>
<feature type="binding site" evidence="7">
    <location>
        <position position="188"/>
    </location>
    <ligand>
        <name>substrate</name>
    </ligand>
</feature>
<name>A0A1M7SRL9_9BACT</name>
<dbReference type="AlphaFoldDB" id="A0A1M7SRL9"/>
<dbReference type="Pfam" id="PF00814">
    <property type="entry name" value="TsaD"/>
    <property type="match status" value="1"/>
</dbReference>
<feature type="binding site" evidence="7">
    <location>
        <begin position="155"/>
        <end position="159"/>
    </location>
    <ligand>
        <name>substrate</name>
    </ligand>
</feature>
<keyword evidence="5 7" id="KW-0012">Acyltransferase</keyword>
<dbReference type="GO" id="GO:0002949">
    <property type="term" value="P:tRNA threonylcarbamoyladenosine modification"/>
    <property type="evidence" value="ECO:0007669"/>
    <property type="project" value="UniProtKB-UniRule"/>
</dbReference>
<dbReference type="EMBL" id="FRDI01000004">
    <property type="protein sequence ID" value="SHN61058.1"/>
    <property type="molecule type" value="Genomic_DNA"/>
</dbReference>
<dbReference type="Proteomes" id="UP000186469">
    <property type="component" value="Unassembled WGS sequence"/>
</dbReference>
<keyword evidence="4 7" id="KW-0408">Iron</keyword>
<evidence type="ECO:0000256" key="4">
    <source>
        <dbReference type="ARBA" id="ARBA00023004"/>
    </source>
</evidence>
<feature type="binding site" evidence="7">
    <location>
        <position position="137"/>
    </location>
    <ligand>
        <name>Fe cation</name>
        <dbReference type="ChEBI" id="CHEBI:24875"/>
    </ligand>
</feature>
<evidence type="ECO:0000256" key="7">
    <source>
        <dbReference type="HAMAP-Rule" id="MF_01445"/>
    </source>
</evidence>
<dbReference type="InterPro" id="IPR022450">
    <property type="entry name" value="TsaD"/>
</dbReference>
<comment type="cofactor">
    <cofactor evidence="7">
        <name>Fe(2+)</name>
        <dbReference type="ChEBI" id="CHEBI:29033"/>
    </cofactor>
    <text evidence="7">Binds 1 Fe(2+) ion per subunit.</text>
</comment>
<dbReference type="STRING" id="1121455.SAMN02745728_01185"/>
<keyword evidence="1 7" id="KW-0808">Transferase</keyword>